<keyword evidence="2" id="KW-1185">Reference proteome</keyword>
<protein>
    <submittedName>
        <fullName evidence="1">Uncharacterized protein</fullName>
    </submittedName>
</protein>
<dbReference type="OrthoDB" id="237408at2"/>
<dbReference type="RefSeq" id="WP_146515816.1">
    <property type="nucleotide sequence ID" value="NZ_SJPI01000002.1"/>
</dbReference>
<dbReference type="Proteomes" id="UP000316598">
    <property type="component" value="Unassembled WGS sequence"/>
</dbReference>
<organism evidence="1 2">
    <name type="scientific">Rubripirellula amarantea</name>
    <dbReference type="NCBI Taxonomy" id="2527999"/>
    <lineage>
        <taxon>Bacteria</taxon>
        <taxon>Pseudomonadati</taxon>
        <taxon>Planctomycetota</taxon>
        <taxon>Planctomycetia</taxon>
        <taxon>Pirellulales</taxon>
        <taxon>Pirellulaceae</taxon>
        <taxon>Rubripirellula</taxon>
    </lineage>
</organism>
<dbReference type="AlphaFoldDB" id="A0A5C5WIG7"/>
<accession>A0A5C5WIG7</accession>
<comment type="caution">
    <text evidence="1">The sequence shown here is derived from an EMBL/GenBank/DDBJ whole genome shotgun (WGS) entry which is preliminary data.</text>
</comment>
<evidence type="ECO:0000313" key="1">
    <source>
        <dbReference type="EMBL" id="TWT50614.1"/>
    </source>
</evidence>
<gene>
    <name evidence="1" type="ORF">Pla22_33570</name>
</gene>
<sequence>MNDRLAPLIFMPPPTGKLWTGTSADAGTGTAVTIRRSDESVVNLPLPAFWLDPPWHRIPAVVADVVAGIIADMGVVVSALLRDLSEESSPASFHSAEVQVPRHRMIPYRPERYGLLADDFDHVSVVDLRLATTRDENGRFAYSPKQIQRWEATADDAPLAGGGWVPAATFPPDVPSLDHLNAKIDQLHALAPKAAVMVSMNPHRIAAELPLVLSQNPDGVILRCDDVGFDGLMMAAATRFASRAIAKSGNVIPLWIHGGDLTPSDAAKLVQLGASAVSMDSWCNQVIYRIEATLVQSSAARLGYNVLRDITPATINALVQEEVQDELNEYLGLCEAAGANGNDERLIAKDGHWAKTLGLKQV</sequence>
<proteinExistence type="predicted"/>
<dbReference type="SUPFAM" id="SSF51412">
    <property type="entry name" value="Inosine monophosphate dehydrogenase (IMPDH)"/>
    <property type="match status" value="1"/>
</dbReference>
<name>A0A5C5WIG7_9BACT</name>
<evidence type="ECO:0000313" key="2">
    <source>
        <dbReference type="Proteomes" id="UP000316598"/>
    </source>
</evidence>
<dbReference type="EMBL" id="SJPI01000002">
    <property type="protein sequence ID" value="TWT50614.1"/>
    <property type="molecule type" value="Genomic_DNA"/>
</dbReference>
<reference evidence="1 2" key="1">
    <citation type="submission" date="2019-02" db="EMBL/GenBank/DDBJ databases">
        <title>Deep-cultivation of Planctomycetes and their phenomic and genomic characterization uncovers novel biology.</title>
        <authorList>
            <person name="Wiegand S."/>
            <person name="Jogler M."/>
            <person name="Boedeker C."/>
            <person name="Pinto D."/>
            <person name="Vollmers J."/>
            <person name="Rivas-Marin E."/>
            <person name="Kohn T."/>
            <person name="Peeters S.H."/>
            <person name="Heuer A."/>
            <person name="Rast P."/>
            <person name="Oberbeckmann S."/>
            <person name="Bunk B."/>
            <person name="Jeske O."/>
            <person name="Meyerdierks A."/>
            <person name="Storesund J.E."/>
            <person name="Kallscheuer N."/>
            <person name="Luecker S."/>
            <person name="Lage O.M."/>
            <person name="Pohl T."/>
            <person name="Merkel B.J."/>
            <person name="Hornburger P."/>
            <person name="Mueller R.-W."/>
            <person name="Bruemmer F."/>
            <person name="Labrenz M."/>
            <person name="Spormann A.M."/>
            <person name="Op Den Camp H."/>
            <person name="Overmann J."/>
            <person name="Amann R."/>
            <person name="Jetten M.S.M."/>
            <person name="Mascher T."/>
            <person name="Medema M.H."/>
            <person name="Devos D.P."/>
            <person name="Kaster A.-K."/>
            <person name="Ovreas L."/>
            <person name="Rohde M."/>
            <person name="Galperin M.Y."/>
            <person name="Jogler C."/>
        </authorList>
    </citation>
    <scope>NUCLEOTIDE SEQUENCE [LARGE SCALE GENOMIC DNA]</scope>
    <source>
        <strain evidence="1 2">Pla22</strain>
    </source>
</reference>